<evidence type="ECO:0000256" key="4">
    <source>
        <dbReference type="ARBA" id="ARBA00023295"/>
    </source>
</evidence>
<feature type="domain" description="Glycoside hydrolase family 3 C-terminal" evidence="7">
    <location>
        <begin position="378"/>
        <end position="532"/>
    </location>
</feature>
<dbReference type="Gene3D" id="3.40.50.1700">
    <property type="entry name" value="Glycoside hydrolase family 3 C-terminal domain"/>
    <property type="match status" value="1"/>
</dbReference>
<evidence type="ECO:0000259" key="7">
    <source>
        <dbReference type="Pfam" id="PF01915"/>
    </source>
</evidence>
<dbReference type="Gene3D" id="2.60.40.10">
    <property type="entry name" value="Immunoglobulins"/>
    <property type="match status" value="1"/>
</dbReference>
<dbReference type="OMA" id="WGFKGHV"/>
<evidence type="ECO:0008006" key="10">
    <source>
        <dbReference type="Google" id="ProtNLM"/>
    </source>
</evidence>
<evidence type="ECO:0000256" key="2">
    <source>
        <dbReference type="ARBA" id="ARBA00022729"/>
    </source>
</evidence>
<dbReference type="GO" id="GO:0045493">
    <property type="term" value="P:xylan catabolic process"/>
    <property type="evidence" value="ECO:0007669"/>
    <property type="project" value="InterPro"/>
</dbReference>
<dbReference type="InterPro" id="IPR017853">
    <property type="entry name" value="GH"/>
</dbReference>
<dbReference type="Pfam" id="PF01915">
    <property type="entry name" value="Glyco_hydro_3_C"/>
    <property type="match status" value="1"/>
</dbReference>
<comment type="similarity">
    <text evidence="1">Belongs to the glycosyl hydrolase 3 family.</text>
</comment>
<sequence>MLAVLASASTSWQNNPCVDTAAPYHKQPWCDASLSIDERITDMLGRMSLDEKIPNLNTAGVEIKSLGLSAYNWWEEASSGVSGGKQTTKFAYPITTGMSFNRTLWRLTGRQIGHEARALMNAGQAGSSFWAPVINLAREPRWGRNIEVPGEDPYLVGEYAEAFVTGMERAPEDGGAHIQASACCKHYAANSMEHATEGGQTHTRHDFSATISRRDLVDSYLLPFQACVEKGKVSGLMCSYNAINGVPSCASSWLLDEVARKDWGFDGYITSDCDADADVYYKHHYRNWTQEETVAGVLRAGTDVDCTSFVGKYAPSALKKKIIDERLIDARLANLFRVRMRLGHFDPPGPLQRFPLSDVCSPHATSLATSGMVQSAALLKNENKTLPLSPSAAGSLAILGPNANLSKATVSYYGPHQPCGAHYWTLADAVATRSSMQPTACSARGVPTVLSADTSGVAAAVEAAKAADEVVLAEHDASSINFTAAQASLIREVAAAAKKPVVLVLFTATPLDLSEQLANPKIGAVLHLGQPSVTASSSSATPPPRAAPPDCRGGCGKQNGTNPGRTHRFYSGTPVVPFGFGLSYTTFSYSLAASSATLSLDPVRAMLRETADARKTFPRAEFTEGERARLVRYTVSVTNHGSMDADDATLARETAFGSEPTPCCGVGFLVPPGAGKDGAPLQSLFGFERVHVEAGQTVSVDLYPALTDFALTALDGTKSARAGEWTVRFGVRETAKLGQGFAETKLTAV</sequence>
<dbReference type="EnsemblProtists" id="EOD03913">
    <property type="protein sequence ID" value="EOD03913"/>
    <property type="gene ID" value="EMIHUDRAFT_466319"/>
</dbReference>
<dbReference type="InterPro" id="IPR013783">
    <property type="entry name" value="Ig-like_fold"/>
</dbReference>
<dbReference type="PRINTS" id="PR00133">
    <property type="entry name" value="GLHYDRLASE3"/>
</dbReference>
<dbReference type="InterPro" id="IPR044993">
    <property type="entry name" value="BXL"/>
</dbReference>
<organism evidence="8 9">
    <name type="scientific">Emiliania huxleyi (strain CCMP1516)</name>
    <dbReference type="NCBI Taxonomy" id="280463"/>
    <lineage>
        <taxon>Eukaryota</taxon>
        <taxon>Haptista</taxon>
        <taxon>Haptophyta</taxon>
        <taxon>Prymnesiophyceae</taxon>
        <taxon>Isochrysidales</taxon>
        <taxon>Noelaerhabdaceae</taxon>
        <taxon>Emiliania</taxon>
    </lineage>
</organism>
<accession>A0A0D3HY28</accession>
<dbReference type="InterPro" id="IPR002772">
    <property type="entry name" value="Glyco_hydro_3_C"/>
</dbReference>
<reference evidence="9" key="1">
    <citation type="journal article" date="2013" name="Nature">
        <title>Pan genome of the phytoplankton Emiliania underpins its global distribution.</title>
        <authorList>
            <person name="Read B.A."/>
            <person name="Kegel J."/>
            <person name="Klute M.J."/>
            <person name="Kuo A."/>
            <person name="Lefebvre S.C."/>
            <person name="Maumus F."/>
            <person name="Mayer C."/>
            <person name="Miller J."/>
            <person name="Monier A."/>
            <person name="Salamov A."/>
            <person name="Young J."/>
            <person name="Aguilar M."/>
            <person name="Claverie J.M."/>
            <person name="Frickenhaus S."/>
            <person name="Gonzalez K."/>
            <person name="Herman E.K."/>
            <person name="Lin Y.C."/>
            <person name="Napier J."/>
            <person name="Ogata H."/>
            <person name="Sarno A.F."/>
            <person name="Shmutz J."/>
            <person name="Schroeder D."/>
            <person name="de Vargas C."/>
            <person name="Verret F."/>
            <person name="von Dassow P."/>
            <person name="Valentin K."/>
            <person name="Van de Peer Y."/>
            <person name="Wheeler G."/>
            <person name="Dacks J.B."/>
            <person name="Delwiche C.F."/>
            <person name="Dyhrman S.T."/>
            <person name="Glockner G."/>
            <person name="John U."/>
            <person name="Richards T."/>
            <person name="Worden A.Z."/>
            <person name="Zhang X."/>
            <person name="Grigoriev I.V."/>
            <person name="Allen A.E."/>
            <person name="Bidle K."/>
            <person name="Borodovsky M."/>
            <person name="Bowler C."/>
            <person name="Brownlee C."/>
            <person name="Cock J.M."/>
            <person name="Elias M."/>
            <person name="Gladyshev V.N."/>
            <person name="Groth M."/>
            <person name="Guda C."/>
            <person name="Hadaegh A."/>
            <person name="Iglesias-Rodriguez M.D."/>
            <person name="Jenkins J."/>
            <person name="Jones B.M."/>
            <person name="Lawson T."/>
            <person name="Leese F."/>
            <person name="Lindquist E."/>
            <person name="Lobanov A."/>
            <person name="Lomsadze A."/>
            <person name="Malik S.B."/>
            <person name="Marsh M.E."/>
            <person name="Mackinder L."/>
            <person name="Mock T."/>
            <person name="Mueller-Roeber B."/>
            <person name="Pagarete A."/>
            <person name="Parker M."/>
            <person name="Probert I."/>
            <person name="Quesneville H."/>
            <person name="Raines C."/>
            <person name="Rensing S.A."/>
            <person name="Riano-Pachon D.M."/>
            <person name="Richier S."/>
            <person name="Rokitta S."/>
            <person name="Shiraiwa Y."/>
            <person name="Soanes D.M."/>
            <person name="van der Giezen M."/>
            <person name="Wahlund T.M."/>
            <person name="Williams B."/>
            <person name="Wilson W."/>
            <person name="Wolfe G."/>
            <person name="Wurch L.L."/>
        </authorList>
    </citation>
    <scope>NUCLEOTIDE SEQUENCE</scope>
</reference>
<dbReference type="GeneID" id="17250058"/>
<dbReference type="SUPFAM" id="SSF51445">
    <property type="entry name" value="(Trans)glycosidases"/>
    <property type="match status" value="1"/>
</dbReference>
<feature type="domain" description="Glycoside hydrolase family 3 N-terminal" evidence="6">
    <location>
        <begin position="84"/>
        <end position="337"/>
    </location>
</feature>
<dbReference type="Proteomes" id="UP000013827">
    <property type="component" value="Unassembled WGS sequence"/>
</dbReference>
<evidence type="ECO:0000313" key="9">
    <source>
        <dbReference type="Proteomes" id="UP000013827"/>
    </source>
</evidence>
<dbReference type="eggNOG" id="ENOG502QQ55">
    <property type="taxonomic scope" value="Eukaryota"/>
</dbReference>
<keyword evidence="3" id="KW-0378">Hydrolase</keyword>
<evidence type="ECO:0000256" key="1">
    <source>
        <dbReference type="ARBA" id="ARBA00005336"/>
    </source>
</evidence>
<proteinExistence type="inferred from homology"/>
<dbReference type="HOGENOM" id="CLU_004542_5_3_1"/>
<evidence type="ECO:0000256" key="5">
    <source>
        <dbReference type="SAM" id="MobiDB-lite"/>
    </source>
</evidence>
<dbReference type="SUPFAM" id="SSF52279">
    <property type="entry name" value="Beta-D-glucan exohydrolase, C-terminal domain"/>
    <property type="match status" value="1"/>
</dbReference>
<feature type="region of interest" description="Disordered" evidence="5">
    <location>
        <begin position="533"/>
        <end position="567"/>
    </location>
</feature>
<dbReference type="GO" id="GO:0009044">
    <property type="term" value="F:xylan 1,4-beta-xylosidase activity"/>
    <property type="evidence" value="ECO:0007669"/>
    <property type="project" value="InterPro"/>
</dbReference>
<name>A0A0D3HY28_EMIH1</name>
<keyword evidence="4" id="KW-0326">Glycosidase</keyword>
<dbReference type="Pfam" id="PF00933">
    <property type="entry name" value="Glyco_hydro_3"/>
    <property type="match status" value="1"/>
</dbReference>
<dbReference type="PANTHER" id="PTHR42721">
    <property type="entry name" value="SUGAR HYDROLASE-RELATED"/>
    <property type="match status" value="1"/>
</dbReference>
<dbReference type="RefSeq" id="XP_005756342.1">
    <property type="nucleotide sequence ID" value="XM_005756285.1"/>
</dbReference>
<reference evidence="8" key="2">
    <citation type="submission" date="2024-10" db="UniProtKB">
        <authorList>
            <consortium name="EnsemblProtists"/>
        </authorList>
    </citation>
    <scope>IDENTIFICATION</scope>
</reference>
<dbReference type="STRING" id="2903.R1B2X9"/>
<dbReference type="PaxDb" id="2903-EOD03913"/>
<evidence type="ECO:0000256" key="3">
    <source>
        <dbReference type="ARBA" id="ARBA00022801"/>
    </source>
</evidence>
<keyword evidence="9" id="KW-1185">Reference proteome</keyword>
<dbReference type="InterPro" id="IPR001764">
    <property type="entry name" value="Glyco_hydro_3_N"/>
</dbReference>
<protein>
    <recommendedName>
        <fullName evidence="10">Fibronectin type III-like domain-containing protein</fullName>
    </recommendedName>
</protein>
<dbReference type="GO" id="GO:0046556">
    <property type="term" value="F:alpha-L-arabinofuranosidase activity"/>
    <property type="evidence" value="ECO:0007669"/>
    <property type="project" value="TreeGrafter"/>
</dbReference>
<dbReference type="InterPro" id="IPR036881">
    <property type="entry name" value="Glyco_hydro_3_C_sf"/>
</dbReference>
<evidence type="ECO:0000313" key="8">
    <source>
        <dbReference type="EnsemblProtists" id="EOD03913"/>
    </source>
</evidence>
<evidence type="ECO:0000259" key="6">
    <source>
        <dbReference type="Pfam" id="PF00933"/>
    </source>
</evidence>
<dbReference type="KEGG" id="ehx:EMIHUDRAFT_466319"/>
<dbReference type="PANTHER" id="PTHR42721:SF3">
    <property type="entry name" value="BETA-D-XYLOSIDASE 5-RELATED"/>
    <property type="match status" value="1"/>
</dbReference>
<dbReference type="InterPro" id="IPR036962">
    <property type="entry name" value="Glyco_hydro_3_N_sf"/>
</dbReference>
<dbReference type="GO" id="GO:0031222">
    <property type="term" value="P:arabinan catabolic process"/>
    <property type="evidence" value="ECO:0007669"/>
    <property type="project" value="TreeGrafter"/>
</dbReference>
<dbReference type="Gene3D" id="3.20.20.300">
    <property type="entry name" value="Glycoside hydrolase, family 3, N-terminal domain"/>
    <property type="match status" value="1"/>
</dbReference>
<keyword evidence="2" id="KW-0732">Signal</keyword>
<dbReference type="AlphaFoldDB" id="A0A0D3HY28"/>